<accession>A0A833DUX4</accession>
<evidence type="ECO:0000256" key="4">
    <source>
        <dbReference type="ARBA" id="ARBA00035214"/>
    </source>
</evidence>
<comment type="caution">
    <text evidence="7">The sequence shown here is derived from an EMBL/GenBank/DDBJ whole genome shotgun (WGS) entry which is preliminary data.</text>
</comment>
<protein>
    <recommendedName>
        <fullName evidence="4 5">Large ribosomal subunit protein eL15</fullName>
    </recommendedName>
</protein>
<dbReference type="PROSITE" id="PS01194">
    <property type="entry name" value="RIBOSOMAL_L15E"/>
    <property type="match status" value="1"/>
</dbReference>
<dbReference type="Pfam" id="PF00827">
    <property type="entry name" value="Ribosomal_L15e"/>
    <property type="match status" value="1"/>
</dbReference>
<feature type="compositionally biased region" description="Basic residues" evidence="6">
    <location>
        <begin position="72"/>
        <end position="86"/>
    </location>
</feature>
<dbReference type="AlphaFoldDB" id="A0A833DUX4"/>
<gene>
    <name evidence="5" type="primary">rpl15e</name>
    <name evidence="7" type="ORF">EYH02_06130</name>
</gene>
<dbReference type="InterPro" id="IPR020925">
    <property type="entry name" value="Ribosomal_eL15_CS"/>
</dbReference>
<dbReference type="PANTHER" id="PTHR11847">
    <property type="entry name" value="RIBOSOMAL PROTEIN L15"/>
    <property type="match status" value="1"/>
</dbReference>
<sequence>MAKSMYHYMAMLWKRPHDGPLAPVMKQRLMKWRRQPSIVRVEKPTRINRARALGYKAKPGFVVVRVRVRKGGLRKPRPRSGRRPKRMGVYGHSPRKSLQLIAEERAARKYRNLEVLGSYYVGEDGLYKYYEVILVDPHHPAIKSDPEINWICEKQHRGRVFRGKTPAGRRMRGLLKSRGLRGTVKYKWKKKQKERELKKRHEASRGARLIAPQEVYEELGREPK</sequence>
<comment type="similarity">
    <text evidence="1 5">Belongs to the eukaryotic ribosomal protein eL15 family.</text>
</comment>
<evidence type="ECO:0000256" key="5">
    <source>
        <dbReference type="HAMAP-Rule" id="MF_00256"/>
    </source>
</evidence>
<dbReference type="Gene3D" id="3.40.1120.10">
    <property type="entry name" value="Ribosomal protein l15e"/>
    <property type="match status" value="1"/>
</dbReference>
<reference evidence="7" key="1">
    <citation type="journal article" date="2020" name="ISME J.">
        <title>Gammaproteobacteria mediating utilization of methyl-, sulfur- and petroleum organic compounds in deep ocean hydrothermal plumes.</title>
        <authorList>
            <person name="Zhou Z."/>
            <person name="Liu Y."/>
            <person name="Pan J."/>
            <person name="Cron B.R."/>
            <person name="Toner B.M."/>
            <person name="Anantharaman K."/>
            <person name="Breier J.A."/>
            <person name="Dick G.J."/>
            <person name="Li M."/>
        </authorList>
    </citation>
    <scope>NUCLEOTIDE SEQUENCE</scope>
    <source>
        <strain evidence="7">SZUA-1435</strain>
    </source>
</reference>
<evidence type="ECO:0000256" key="2">
    <source>
        <dbReference type="ARBA" id="ARBA00022980"/>
    </source>
</evidence>
<dbReference type="PANTHER" id="PTHR11847:SF4">
    <property type="entry name" value="LARGE RIBOSOMAL SUBUNIT PROTEIN EL15"/>
    <property type="match status" value="1"/>
</dbReference>
<evidence type="ECO:0000256" key="6">
    <source>
        <dbReference type="SAM" id="MobiDB-lite"/>
    </source>
</evidence>
<dbReference type="HAMAP" id="MF_00256">
    <property type="entry name" value="Ribosomal_eL15"/>
    <property type="match status" value="1"/>
</dbReference>
<evidence type="ECO:0000313" key="7">
    <source>
        <dbReference type="EMBL" id="HIP57619.1"/>
    </source>
</evidence>
<dbReference type="GO" id="GO:0002181">
    <property type="term" value="P:cytoplasmic translation"/>
    <property type="evidence" value="ECO:0007669"/>
    <property type="project" value="TreeGrafter"/>
</dbReference>
<keyword evidence="3 5" id="KW-0687">Ribonucleoprotein</keyword>
<dbReference type="InterPro" id="IPR000439">
    <property type="entry name" value="Ribosomal_eL15"/>
</dbReference>
<dbReference type="NCBIfam" id="NF003269">
    <property type="entry name" value="PRK04243.1"/>
    <property type="match status" value="1"/>
</dbReference>
<name>A0A833DUX4_9CREN</name>
<dbReference type="SMART" id="SM01384">
    <property type="entry name" value="Ribosomal_L15e"/>
    <property type="match status" value="1"/>
</dbReference>
<evidence type="ECO:0000256" key="1">
    <source>
        <dbReference type="ARBA" id="ARBA00006857"/>
    </source>
</evidence>
<dbReference type="FunFam" id="3.40.1120.10:FF:000002">
    <property type="entry name" value="50S ribosomal protein L15e"/>
    <property type="match status" value="1"/>
</dbReference>
<dbReference type="InterPro" id="IPR012678">
    <property type="entry name" value="Ribosomal_uL23/eL15/eS24_sf"/>
</dbReference>
<evidence type="ECO:0000256" key="3">
    <source>
        <dbReference type="ARBA" id="ARBA00023274"/>
    </source>
</evidence>
<dbReference type="Proteomes" id="UP000605805">
    <property type="component" value="Unassembled WGS sequence"/>
</dbReference>
<dbReference type="GO" id="GO:0022625">
    <property type="term" value="C:cytosolic large ribosomal subunit"/>
    <property type="evidence" value="ECO:0007669"/>
    <property type="project" value="TreeGrafter"/>
</dbReference>
<keyword evidence="2 5" id="KW-0689">Ribosomal protein</keyword>
<dbReference type="GO" id="GO:0003723">
    <property type="term" value="F:RNA binding"/>
    <property type="evidence" value="ECO:0007669"/>
    <property type="project" value="TreeGrafter"/>
</dbReference>
<evidence type="ECO:0000313" key="8">
    <source>
        <dbReference type="Proteomes" id="UP000605805"/>
    </source>
</evidence>
<dbReference type="InterPro" id="IPR020926">
    <property type="entry name" value="Ribosomal_eL15_arc"/>
</dbReference>
<organism evidence="7 8">
    <name type="scientific">Ignisphaera aggregans</name>
    <dbReference type="NCBI Taxonomy" id="334771"/>
    <lineage>
        <taxon>Archaea</taxon>
        <taxon>Thermoproteota</taxon>
        <taxon>Thermoprotei</taxon>
        <taxon>Desulfurococcales</taxon>
        <taxon>Desulfurococcaceae</taxon>
        <taxon>Ignisphaera</taxon>
    </lineage>
</organism>
<proteinExistence type="inferred from homology"/>
<dbReference type="EMBL" id="DQTV01000123">
    <property type="protein sequence ID" value="HIP57619.1"/>
    <property type="molecule type" value="Genomic_DNA"/>
</dbReference>
<dbReference type="GO" id="GO:0003735">
    <property type="term" value="F:structural constituent of ribosome"/>
    <property type="evidence" value="ECO:0007669"/>
    <property type="project" value="InterPro"/>
</dbReference>
<feature type="region of interest" description="Disordered" evidence="6">
    <location>
        <begin position="72"/>
        <end position="91"/>
    </location>
</feature>
<dbReference type="SUPFAM" id="SSF54189">
    <property type="entry name" value="Ribosomal proteins S24e, L23 and L15e"/>
    <property type="match status" value="1"/>
</dbReference>
<dbReference type="InterPro" id="IPR024794">
    <property type="entry name" value="Rbsml_eL15_core_dom_sf"/>
</dbReference>